<accession>A0A9P3LHT2</accession>
<organism evidence="1 2">
    <name type="scientific">Phanerochaete sordida</name>
    <dbReference type="NCBI Taxonomy" id="48140"/>
    <lineage>
        <taxon>Eukaryota</taxon>
        <taxon>Fungi</taxon>
        <taxon>Dikarya</taxon>
        <taxon>Basidiomycota</taxon>
        <taxon>Agaricomycotina</taxon>
        <taxon>Agaricomycetes</taxon>
        <taxon>Polyporales</taxon>
        <taxon>Phanerochaetaceae</taxon>
        <taxon>Phanerochaete</taxon>
    </lineage>
</organism>
<comment type="caution">
    <text evidence="1">The sequence shown here is derived from an EMBL/GenBank/DDBJ whole genome shotgun (WGS) entry which is preliminary data.</text>
</comment>
<sequence>MRAGEQDRWTFSNNGIEGVNLLEAYERRLSNLDGADDKLLPADFVKVSIMIAPSGYAKYRRIKNVQRTRGGVFLPTSRRRVVEFVAEAVMLFLRQAKAAGDHTGAGNSIALGPGGIGLEDLYLVGLHRYGKTLLPILGYVPANTGPVFAPEIEWSVYSDLPGCEGLQSFSQVHACFDGVEGVPSLNATIQA</sequence>
<dbReference type="Proteomes" id="UP000703269">
    <property type="component" value="Unassembled WGS sequence"/>
</dbReference>
<proteinExistence type="predicted"/>
<protein>
    <submittedName>
        <fullName evidence="1">Uncharacterized protein</fullName>
    </submittedName>
</protein>
<keyword evidence="2" id="KW-1185">Reference proteome</keyword>
<gene>
    <name evidence="1" type="ORF">PsYK624_115070</name>
</gene>
<dbReference type="AlphaFoldDB" id="A0A9P3LHT2"/>
<name>A0A9P3LHT2_9APHY</name>
<dbReference type="EMBL" id="BPQB01000048">
    <property type="protein sequence ID" value="GJE95323.1"/>
    <property type="molecule type" value="Genomic_DNA"/>
</dbReference>
<reference evidence="1 2" key="1">
    <citation type="submission" date="2021-08" db="EMBL/GenBank/DDBJ databases">
        <title>Draft Genome Sequence of Phanerochaete sordida strain YK-624.</title>
        <authorList>
            <person name="Mori T."/>
            <person name="Dohra H."/>
            <person name="Suzuki T."/>
            <person name="Kawagishi H."/>
            <person name="Hirai H."/>
        </authorList>
    </citation>
    <scope>NUCLEOTIDE SEQUENCE [LARGE SCALE GENOMIC DNA]</scope>
    <source>
        <strain evidence="1 2">YK-624</strain>
    </source>
</reference>
<evidence type="ECO:0000313" key="2">
    <source>
        <dbReference type="Proteomes" id="UP000703269"/>
    </source>
</evidence>
<evidence type="ECO:0000313" key="1">
    <source>
        <dbReference type="EMBL" id="GJE95323.1"/>
    </source>
</evidence>